<accession>G3NPC5</accession>
<dbReference type="Pfam" id="PF00089">
    <property type="entry name" value="Trypsin"/>
    <property type="match status" value="1"/>
</dbReference>
<comment type="subcellular location">
    <subcellularLocation>
        <location evidence="1">Secreted</location>
        <location evidence="1">Extracellular space</location>
    </subcellularLocation>
</comment>
<evidence type="ECO:0000256" key="8">
    <source>
        <dbReference type="ARBA" id="ARBA00044036"/>
    </source>
</evidence>
<dbReference type="GO" id="GO:0004252">
    <property type="term" value="F:serine-type endopeptidase activity"/>
    <property type="evidence" value="ECO:0007669"/>
    <property type="project" value="UniProtKB-EC"/>
</dbReference>
<protein>
    <recommendedName>
        <fullName evidence="8">chymotrypsin</fullName>
        <ecNumber evidence="8">3.4.21.1</ecNumber>
    </recommendedName>
</protein>
<dbReference type="GO" id="GO:0005576">
    <property type="term" value="C:extracellular region"/>
    <property type="evidence" value="ECO:0007669"/>
    <property type="project" value="UniProtKB-SubCell"/>
</dbReference>
<dbReference type="InterPro" id="IPR009003">
    <property type="entry name" value="Peptidase_S1_PA"/>
</dbReference>
<keyword evidence="6" id="KW-0865">Zymogen</keyword>
<dbReference type="Proteomes" id="UP000007635">
    <property type="component" value="Chromosome XI"/>
</dbReference>
<evidence type="ECO:0000256" key="5">
    <source>
        <dbReference type="ARBA" id="ARBA00022825"/>
    </source>
</evidence>
<sequence length="273" mass="30097">MTFWALLSALVLLHNAGELLGAQVRSSIVDGKDAEPNNWKWMAYLKFMNEDKEKWGCGATIVSKYWVMSAASCWKRKSAPVLRKTVLTVGLIDLQNEADQFIGIDRNPQIHGVADLALFHTTDPIQMNAKVGLISLPTKDNFGASSLCWIMGWGDVRKGTPLKKPQKLQQRQISIISKKDCKDKRPGLGSNMLCAEDYACDGDYGGPLVCKADNTLVQVGIMSSGSCDPNGLPGVYTRVYEYRSWINAYINQDTETEMHQRGSNGSLAAGFTP</sequence>
<dbReference type="AlphaFoldDB" id="G3NPC5"/>
<keyword evidence="9" id="KW-0732">Signal</keyword>
<evidence type="ECO:0000259" key="10">
    <source>
        <dbReference type="PROSITE" id="PS50240"/>
    </source>
</evidence>
<dbReference type="STRING" id="69293.ENSGACP00000007189"/>
<name>G3NPC5_GASAC</name>
<dbReference type="OMA" id="WINAYIN"/>
<proteinExistence type="predicted"/>
<dbReference type="PRINTS" id="PR00722">
    <property type="entry name" value="CHYMOTRYPSIN"/>
</dbReference>
<dbReference type="Gene3D" id="2.40.10.10">
    <property type="entry name" value="Trypsin-like serine proteases"/>
    <property type="match status" value="1"/>
</dbReference>
<dbReference type="CDD" id="cd00190">
    <property type="entry name" value="Tryp_SPc"/>
    <property type="match status" value="1"/>
</dbReference>
<dbReference type="SUPFAM" id="SSF50494">
    <property type="entry name" value="Trypsin-like serine proteases"/>
    <property type="match status" value="1"/>
</dbReference>
<dbReference type="InterPro" id="IPR043504">
    <property type="entry name" value="Peptidase_S1_PA_chymotrypsin"/>
</dbReference>
<keyword evidence="4" id="KW-0378">Hydrolase</keyword>
<evidence type="ECO:0000256" key="7">
    <source>
        <dbReference type="ARBA" id="ARBA00023157"/>
    </source>
</evidence>
<keyword evidence="5" id="KW-0720">Serine protease</keyword>
<keyword evidence="12" id="KW-1185">Reference proteome</keyword>
<evidence type="ECO:0000256" key="1">
    <source>
        <dbReference type="ARBA" id="ARBA00004239"/>
    </source>
</evidence>
<reference evidence="11 12" key="1">
    <citation type="journal article" date="2021" name="G3 (Bethesda)">
        <title>Improved contiguity of the threespine stickleback genome using long-read sequencing.</title>
        <authorList>
            <person name="Nath S."/>
            <person name="Shaw D.E."/>
            <person name="White M.A."/>
        </authorList>
    </citation>
    <scope>NUCLEOTIDE SEQUENCE [LARGE SCALE GENOMIC DNA]</scope>
    <source>
        <strain evidence="11 12">Lake Benthic</strain>
    </source>
</reference>
<dbReference type="eggNOG" id="KOG3627">
    <property type="taxonomic scope" value="Eukaryota"/>
</dbReference>
<dbReference type="PANTHER" id="PTHR24250:SF65">
    <property type="entry name" value="CHYMOTRYPSINOGEN B"/>
    <property type="match status" value="1"/>
</dbReference>
<organism evidence="11 12">
    <name type="scientific">Gasterosteus aculeatus aculeatus</name>
    <name type="common">three-spined stickleback</name>
    <dbReference type="NCBI Taxonomy" id="481459"/>
    <lineage>
        <taxon>Eukaryota</taxon>
        <taxon>Metazoa</taxon>
        <taxon>Chordata</taxon>
        <taxon>Craniata</taxon>
        <taxon>Vertebrata</taxon>
        <taxon>Euteleostomi</taxon>
        <taxon>Actinopterygii</taxon>
        <taxon>Neopterygii</taxon>
        <taxon>Teleostei</taxon>
        <taxon>Neoteleostei</taxon>
        <taxon>Acanthomorphata</taxon>
        <taxon>Eupercaria</taxon>
        <taxon>Perciformes</taxon>
        <taxon>Cottioidei</taxon>
        <taxon>Gasterosteales</taxon>
        <taxon>Gasterosteidae</taxon>
        <taxon>Gasterosteus</taxon>
    </lineage>
</organism>
<dbReference type="InParanoid" id="G3NPC5"/>
<feature type="chain" id="PRO_5043982807" description="chymotrypsin" evidence="9">
    <location>
        <begin position="22"/>
        <end position="273"/>
    </location>
</feature>
<feature type="signal peptide" evidence="9">
    <location>
        <begin position="1"/>
        <end position="21"/>
    </location>
</feature>
<evidence type="ECO:0000256" key="2">
    <source>
        <dbReference type="ARBA" id="ARBA00022525"/>
    </source>
</evidence>
<dbReference type="GO" id="GO:0006508">
    <property type="term" value="P:proteolysis"/>
    <property type="evidence" value="ECO:0007669"/>
    <property type="project" value="UniProtKB-KW"/>
</dbReference>
<keyword evidence="2" id="KW-0964">Secreted</keyword>
<evidence type="ECO:0000256" key="9">
    <source>
        <dbReference type="SAM" id="SignalP"/>
    </source>
</evidence>
<dbReference type="GeneTree" id="ENSGT01020000230389"/>
<dbReference type="EC" id="3.4.21.1" evidence="8"/>
<dbReference type="InterPro" id="IPR001254">
    <property type="entry name" value="Trypsin_dom"/>
</dbReference>
<evidence type="ECO:0000256" key="4">
    <source>
        <dbReference type="ARBA" id="ARBA00022801"/>
    </source>
</evidence>
<dbReference type="PROSITE" id="PS50240">
    <property type="entry name" value="TRYPSIN_DOM"/>
    <property type="match status" value="1"/>
</dbReference>
<keyword evidence="3" id="KW-0645">Protease</keyword>
<evidence type="ECO:0000313" key="12">
    <source>
        <dbReference type="Proteomes" id="UP000007635"/>
    </source>
</evidence>
<dbReference type="SMART" id="SM00020">
    <property type="entry name" value="Tryp_SPc"/>
    <property type="match status" value="1"/>
</dbReference>
<evidence type="ECO:0000256" key="6">
    <source>
        <dbReference type="ARBA" id="ARBA00023145"/>
    </source>
</evidence>
<evidence type="ECO:0000256" key="3">
    <source>
        <dbReference type="ARBA" id="ARBA00022670"/>
    </source>
</evidence>
<reference evidence="11" key="2">
    <citation type="submission" date="2025-08" db="UniProtKB">
        <authorList>
            <consortium name="Ensembl"/>
        </authorList>
    </citation>
    <scope>IDENTIFICATION</scope>
</reference>
<dbReference type="Ensembl" id="ENSGACT00000007207.2">
    <property type="protein sequence ID" value="ENSGACP00000007189.2"/>
    <property type="gene ID" value="ENSGACG00000005444.2"/>
</dbReference>
<keyword evidence="7" id="KW-1015">Disulfide bond</keyword>
<evidence type="ECO:0000313" key="11">
    <source>
        <dbReference type="Ensembl" id="ENSGACP00000007189.2"/>
    </source>
</evidence>
<dbReference type="Bgee" id="ENSGACG00000005444">
    <property type="expression patterns" value="Expressed in testis and 10 other cell types or tissues"/>
</dbReference>
<dbReference type="PANTHER" id="PTHR24250">
    <property type="entry name" value="CHYMOTRYPSIN-RELATED"/>
    <property type="match status" value="1"/>
</dbReference>
<reference evidence="11" key="3">
    <citation type="submission" date="2025-09" db="UniProtKB">
        <authorList>
            <consortium name="Ensembl"/>
        </authorList>
    </citation>
    <scope>IDENTIFICATION</scope>
</reference>
<feature type="domain" description="Peptidase S1" evidence="10">
    <location>
        <begin position="28"/>
        <end position="251"/>
    </location>
</feature>
<dbReference type="InterPro" id="IPR001314">
    <property type="entry name" value="Peptidase_S1A"/>
</dbReference>